<sequence length="99" mass="10196">MAKTFSWACAALYLTLAAAVLCSSLHMGEAAACDATSLASCLTALSSGTAPSSQCCANLRKQTPACLCSYKNNPAFGSYINSPNARRVVSACKVSYPSC</sequence>
<dbReference type="InterPro" id="IPR016140">
    <property type="entry name" value="Bifunc_inhib/LTP/seed_store"/>
</dbReference>
<evidence type="ECO:0000313" key="5">
    <source>
        <dbReference type="EnsemblPlants" id="Kaladp0056s0019.1.v1.1.CDS.1"/>
    </source>
</evidence>
<dbReference type="EnsemblPlants" id="Kaladp0056s0019.1.v1.1">
    <property type="protein sequence ID" value="Kaladp0056s0019.1.v1.1.CDS.1"/>
    <property type="gene ID" value="Kaladp0056s0019.v1.1"/>
</dbReference>
<evidence type="ECO:0000256" key="1">
    <source>
        <dbReference type="ARBA" id="ARBA00022448"/>
    </source>
</evidence>
<feature type="domain" description="Bifunctional inhibitor/plant lipid transfer protein/seed storage helical" evidence="4">
    <location>
        <begin position="33"/>
        <end position="99"/>
    </location>
</feature>
<evidence type="ECO:0000259" key="4">
    <source>
        <dbReference type="SMART" id="SM00499"/>
    </source>
</evidence>
<keyword evidence="3" id="KW-0732">Signal</keyword>
<evidence type="ECO:0000256" key="3">
    <source>
        <dbReference type="SAM" id="SignalP"/>
    </source>
</evidence>
<dbReference type="PANTHER" id="PTHR33214:SF69">
    <property type="entry name" value="BIFUNCTIONAL INHIBITOR_LIPID-TRANSFER PROTEIN_SEED STORAGE 2S ALBUMIN SUPERFAMILY PROTEIN"/>
    <property type="match status" value="1"/>
</dbReference>
<evidence type="ECO:0000256" key="2">
    <source>
        <dbReference type="ARBA" id="ARBA00023121"/>
    </source>
</evidence>
<dbReference type="Pfam" id="PF00234">
    <property type="entry name" value="Tryp_alpha_amyl"/>
    <property type="match status" value="1"/>
</dbReference>
<dbReference type="CDD" id="cd01959">
    <property type="entry name" value="nsLTP2"/>
    <property type="match status" value="1"/>
</dbReference>
<dbReference type="Gramene" id="Kaladp0056s0019.1.v1.1">
    <property type="protein sequence ID" value="Kaladp0056s0019.1.v1.1.CDS.1"/>
    <property type="gene ID" value="Kaladp0056s0019.v1.1"/>
</dbReference>
<accession>A0A7N0U6X2</accession>
<dbReference type="InterPro" id="IPR036312">
    <property type="entry name" value="Bifun_inhib/LTP/seed_sf"/>
</dbReference>
<proteinExistence type="predicted"/>
<dbReference type="GO" id="GO:0008289">
    <property type="term" value="F:lipid binding"/>
    <property type="evidence" value="ECO:0007669"/>
    <property type="project" value="UniProtKB-KW"/>
</dbReference>
<keyword evidence="6" id="KW-1185">Reference proteome</keyword>
<dbReference type="AlphaFoldDB" id="A0A7N0U6X2"/>
<dbReference type="GO" id="GO:0006869">
    <property type="term" value="P:lipid transport"/>
    <property type="evidence" value="ECO:0007669"/>
    <property type="project" value="InterPro"/>
</dbReference>
<dbReference type="InterPro" id="IPR033872">
    <property type="entry name" value="nsLTP2"/>
</dbReference>
<feature type="chain" id="PRO_5029753865" description="Bifunctional inhibitor/plant lipid transfer protein/seed storage helical domain-containing protein" evidence="3">
    <location>
        <begin position="31"/>
        <end position="99"/>
    </location>
</feature>
<protein>
    <recommendedName>
        <fullName evidence="4">Bifunctional inhibitor/plant lipid transfer protein/seed storage helical domain-containing protein</fullName>
    </recommendedName>
</protein>
<feature type="signal peptide" evidence="3">
    <location>
        <begin position="1"/>
        <end position="30"/>
    </location>
</feature>
<dbReference type="SUPFAM" id="SSF47699">
    <property type="entry name" value="Bifunctional inhibitor/lipid-transfer protein/seed storage 2S albumin"/>
    <property type="match status" value="1"/>
</dbReference>
<organism evidence="5 6">
    <name type="scientific">Kalanchoe fedtschenkoi</name>
    <name type="common">Lavender scallops</name>
    <name type="synonym">South American air plant</name>
    <dbReference type="NCBI Taxonomy" id="63787"/>
    <lineage>
        <taxon>Eukaryota</taxon>
        <taxon>Viridiplantae</taxon>
        <taxon>Streptophyta</taxon>
        <taxon>Embryophyta</taxon>
        <taxon>Tracheophyta</taxon>
        <taxon>Spermatophyta</taxon>
        <taxon>Magnoliopsida</taxon>
        <taxon>eudicotyledons</taxon>
        <taxon>Gunneridae</taxon>
        <taxon>Pentapetalae</taxon>
        <taxon>Saxifragales</taxon>
        <taxon>Crassulaceae</taxon>
        <taxon>Kalanchoe</taxon>
    </lineage>
</organism>
<evidence type="ECO:0000313" key="6">
    <source>
        <dbReference type="Proteomes" id="UP000594263"/>
    </source>
</evidence>
<keyword evidence="2" id="KW-0446">Lipid-binding</keyword>
<name>A0A7N0U6X2_KALFE</name>
<dbReference type="SMART" id="SM00499">
    <property type="entry name" value="AAI"/>
    <property type="match status" value="1"/>
</dbReference>
<dbReference type="PANTHER" id="PTHR33214">
    <property type="entry name" value="BIFUNCTIONAL INHIBITOR/LIPID-TRANSFER PROTEIN/SEED STORAGE 2S ALBUMIN SUPERFAMILY PROTEIN"/>
    <property type="match status" value="1"/>
</dbReference>
<dbReference type="Gene3D" id="1.10.110.10">
    <property type="entry name" value="Plant lipid-transfer and hydrophobic proteins"/>
    <property type="match status" value="1"/>
</dbReference>
<reference evidence="5" key="1">
    <citation type="submission" date="2021-01" db="UniProtKB">
        <authorList>
            <consortium name="EnsemblPlants"/>
        </authorList>
    </citation>
    <scope>IDENTIFICATION</scope>
</reference>
<keyword evidence="1" id="KW-0813">Transport</keyword>
<dbReference type="OMA" id="RASANCN"/>
<dbReference type="Proteomes" id="UP000594263">
    <property type="component" value="Unplaced"/>
</dbReference>